<dbReference type="AlphaFoldDB" id="A0ABD3MH97"/>
<organism evidence="1 2">
    <name type="scientific">Discostella pseudostelligera</name>
    <dbReference type="NCBI Taxonomy" id="259834"/>
    <lineage>
        <taxon>Eukaryota</taxon>
        <taxon>Sar</taxon>
        <taxon>Stramenopiles</taxon>
        <taxon>Ochrophyta</taxon>
        <taxon>Bacillariophyta</taxon>
        <taxon>Coscinodiscophyceae</taxon>
        <taxon>Thalassiosirophycidae</taxon>
        <taxon>Stephanodiscales</taxon>
        <taxon>Stephanodiscaceae</taxon>
        <taxon>Discostella</taxon>
    </lineage>
</organism>
<sequence length="97" mass="11026">MSVYASTQSTSPAKDHVSLFLYNRLQHWIATYMAGNIRTNHQSNRCSILPIPSPWLLMVIHLSREDISHNIMKKPMLLPFPAEHASSSGNPPTWLRS</sequence>
<protein>
    <submittedName>
        <fullName evidence="1">Uncharacterized protein</fullName>
    </submittedName>
</protein>
<comment type="caution">
    <text evidence="1">The sequence shown here is derived from an EMBL/GenBank/DDBJ whole genome shotgun (WGS) entry which is preliminary data.</text>
</comment>
<evidence type="ECO:0000313" key="1">
    <source>
        <dbReference type="EMBL" id="KAL3763414.1"/>
    </source>
</evidence>
<accession>A0ABD3MH97</accession>
<gene>
    <name evidence="1" type="ORF">ACHAWU_001987</name>
</gene>
<proteinExistence type="predicted"/>
<reference evidence="1 2" key="1">
    <citation type="submission" date="2024-10" db="EMBL/GenBank/DDBJ databases">
        <title>Updated reference genomes for cyclostephanoid diatoms.</title>
        <authorList>
            <person name="Roberts W.R."/>
            <person name="Alverson A.J."/>
        </authorList>
    </citation>
    <scope>NUCLEOTIDE SEQUENCE [LARGE SCALE GENOMIC DNA]</scope>
    <source>
        <strain evidence="1 2">AJA232-27</strain>
    </source>
</reference>
<evidence type="ECO:0000313" key="2">
    <source>
        <dbReference type="Proteomes" id="UP001530293"/>
    </source>
</evidence>
<keyword evidence="2" id="KW-1185">Reference proteome</keyword>
<name>A0ABD3MH97_9STRA</name>
<dbReference type="EMBL" id="JALLBG020000123">
    <property type="protein sequence ID" value="KAL3763414.1"/>
    <property type="molecule type" value="Genomic_DNA"/>
</dbReference>
<dbReference type="Proteomes" id="UP001530293">
    <property type="component" value="Unassembled WGS sequence"/>
</dbReference>